<protein>
    <submittedName>
        <fullName evidence="1">Uncharacterized protein</fullName>
    </submittedName>
</protein>
<feature type="non-terminal residue" evidence="1">
    <location>
        <position position="75"/>
    </location>
</feature>
<reference evidence="1 2" key="1">
    <citation type="submission" date="2013-11" db="EMBL/GenBank/DDBJ databases">
        <title>Genome sequencing of Stegodyphus mimosarum.</title>
        <authorList>
            <person name="Bechsgaard J."/>
        </authorList>
    </citation>
    <scope>NUCLEOTIDE SEQUENCE [LARGE SCALE GENOMIC DNA]</scope>
</reference>
<evidence type="ECO:0000313" key="2">
    <source>
        <dbReference type="Proteomes" id="UP000054359"/>
    </source>
</evidence>
<gene>
    <name evidence="1" type="ORF">X975_13659</name>
</gene>
<dbReference type="EMBL" id="KK115604">
    <property type="protein sequence ID" value="KFM65517.1"/>
    <property type="molecule type" value="Genomic_DNA"/>
</dbReference>
<dbReference type="Proteomes" id="UP000054359">
    <property type="component" value="Unassembled WGS sequence"/>
</dbReference>
<name>A0A087TK78_STEMI</name>
<organism evidence="1 2">
    <name type="scientific">Stegodyphus mimosarum</name>
    <name type="common">African social velvet spider</name>
    <dbReference type="NCBI Taxonomy" id="407821"/>
    <lineage>
        <taxon>Eukaryota</taxon>
        <taxon>Metazoa</taxon>
        <taxon>Ecdysozoa</taxon>
        <taxon>Arthropoda</taxon>
        <taxon>Chelicerata</taxon>
        <taxon>Arachnida</taxon>
        <taxon>Araneae</taxon>
        <taxon>Araneomorphae</taxon>
        <taxon>Entelegynae</taxon>
        <taxon>Eresoidea</taxon>
        <taxon>Eresidae</taxon>
        <taxon>Stegodyphus</taxon>
    </lineage>
</organism>
<proteinExistence type="predicted"/>
<evidence type="ECO:0000313" key="1">
    <source>
        <dbReference type="EMBL" id="KFM65517.1"/>
    </source>
</evidence>
<dbReference type="AlphaFoldDB" id="A0A087TK78"/>
<sequence length="75" mass="8962">MNKAFAGNRTTDLSVTHRACRPLHHERVRRRREKYFIIGTVKNWQTVVDSKNNYYNSNAECKGRIIVSNYLRFLF</sequence>
<keyword evidence="2" id="KW-1185">Reference proteome</keyword>
<accession>A0A087TK78</accession>